<dbReference type="EMBL" id="QNUL01000001">
    <property type="protein sequence ID" value="REA64142.1"/>
    <property type="molecule type" value="Genomic_DNA"/>
</dbReference>
<gene>
    <name evidence="3" type="ORF">DSL64_00885</name>
</gene>
<dbReference type="SUPFAM" id="SSF55729">
    <property type="entry name" value="Acyl-CoA N-acyltransferases (Nat)"/>
    <property type="match status" value="1"/>
</dbReference>
<dbReference type="Proteomes" id="UP000256373">
    <property type="component" value="Unassembled WGS sequence"/>
</dbReference>
<dbReference type="OrthoDB" id="1431064at2"/>
<evidence type="ECO:0000313" key="3">
    <source>
        <dbReference type="EMBL" id="REA64142.1"/>
    </source>
</evidence>
<dbReference type="InterPro" id="IPR016181">
    <property type="entry name" value="Acyl_CoA_acyltransferase"/>
</dbReference>
<dbReference type="PANTHER" id="PTHR13947">
    <property type="entry name" value="GNAT FAMILY N-ACETYLTRANSFERASE"/>
    <property type="match status" value="1"/>
</dbReference>
<dbReference type="InterPro" id="IPR000182">
    <property type="entry name" value="GNAT_dom"/>
</dbReference>
<protein>
    <submittedName>
        <fullName evidence="3">GNAT family N-acetyltransferase</fullName>
    </submittedName>
</protein>
<dbReference type="Pfam" id="PF00583">
    <property type="entry name" value="Acetyltransf_1"/>
    <property type="match status" value="1"/>
</dbReference>
<proteinExistence type="predicted"/>
<evidence type="ECO:0000256" key="1">
    <source>
        <dbReference type="ARBA" id="ARBA00022679"/>
    </source>
</evidence>
<keyword evidence="4" id="KW-1185">Reference proteome</keyword>
<keyword evidence="1 3" id="KW-0808">Transferase</keyword>
<reference evidence="3 4" key="1">
    <citation type="submission" date="2018-07" db="EMBL/GenBank/DDBJ databases">
        <title>Dyadobacter roseus sp. nov., isolated from rose rhizosphere soil.</title>
        <authorList>
            <person name="Chen L."/>
        </authorList>
    </citation>
    <scope>NUCLEOTIDE SEQUENCE [LARGE SCALE GENOMIC DNA]</scope>
    <source>
        <strain evidence="3 4">RS19</strain>
    </source>
</reference>
<accession>A0A3D8YH61</accession>
<dbReference type="CDD" id="cd04301">
    <property type="entry name" value="NAT_SF"/>
    <property type="match status" value="1"/>
</dbReference>
<evidence type="ECO:0000313" key="4">
    <source>
        <dbReference type="Proteomes" id="UP000256373"/>
    </source>
</evidence>
<dbReference type="InterPro" id="IPR050769">
    <property type="entry name" value="NAT_camello-type"/>
</dbReference>
<sequence length="152" mass="17084">MKIEILDYQPEYAIYFEKINKAWLETYFTIEPIDKYVLENPQEAILDHGGVILFAKSEKDILGAVALKYVEPGIYELTKMGVDSESRGKGIGNQLCAGALLKAKEMGATKVILYSNRVLANAIHIYTKLGFQEVALDTVYKRSDIKMELSLS</sequence>
<dbReference type="GO" id="GO:0008080">
    <property type="term" value="F:N-acetyltransferase activity"/>
    <property type="evidence" value="ECO:0007669"/>
    <property type="project" value="InterPro"/>
</dbReference>
<comment type="caution">
    <text evidence="3">The sequence shown here is derived from an EMBL/GenBank/DDBJ whole genome shotgun (WGS) entry which is preliminary data.</text>
</comment>
<dbReference type="PANTHER" id="PTHR13947:SF37">
    <property type="entry name" value="LD18367P"/>
    <property type="match status" value="1"/>
</dbReference>
<evidence type="ECO:0000259" key="2">
    <source>
        <dbReference type="PROSITE" id="PS51186"/>
    </source>
</evidence>
<dbReference type="PROSITE" id="PS51186">
    <property type="entry name" value="GNAT"/>
    <property type="match status" value="1"/>
</dbReference>
<dbReference type="AlphaFoldDB" id="A0A3D8YH61"/>
<organism evidence="3 4">
    <name type="scientific">Dyadobacter luteus</name>
    <dbReference type="NCBI Taxonomy" id="2259619"/>
    <lineage>
        <taxon>Bacteria</taxon>
        <taxon>Pseudomonadati</taxon>
        <taxon>Bacteroidota</taxon>
        <taxon>Cytophagia</taxon>
        <taxon>Cytophagales</taxon>
        <taxon>Spirosomataceae</taxon>
        <taxon>Dyadobacter</taxon>
    </lineage>
</organism>
<dbReference type="Gene3D" id="3.40.630.30">
    <property type="match status" value="1"/>
</dbReference>
<feature type="domain" description="N-acetyltransferase" evidence="2">
    <location>
        <begin position="3"/>
        <end position="152"/>
    </location>
</feature>
<dbReference type="RefSeq" id="WP_115828750.1">
    <property type="nucleotide sequence ID" value="NZ_QNUL01000001.1"/>
</dbReference>
<name>A0A3D8YH61_9BACT</name>